<dbReference type="InterPro" id="IPR000836">
    <property type="entry name" value="PRTase_dom"/>
</dbReference>
<keyword evidence="2" id="KW-0808">Transferase</keyword>
<feature type="domain" description="Phosphoribosyltransferase" evidence="1">
    <location>
        <begin position="19"/>
        <end position="178"/>
    </location>
</feature>
<sequence length="214" mass="23013">MRFRDRIDAAAHLAGALGSWRGSHPLVLAIPRGAVPMGRAIADALHGDFDVVLVRKLGAPFSPEFAVGAVDETGWVYLAPHARQAGAGADYIERERTEQLRTLRRRRSAYTPHRAPIDPAGRVVIVVDDGLATGATMIAALHAVRARGPARLVCAVPVAAPDSLEAVRPLADDVICLYAPEDFDAVGRFYEDFGQIEDDEVIRILSRPPQAAPA</sequence>
<dbReference type="Gene3D" id="3.40.50.2020">
    <property type="match status" value="1"/>
</dbReference>
<organism evidence="2 3">
    <name type="scientific">Quisquiliibacterium transsilvanicum</name>
    <dbReference type="NCBI Taxonomy" id="1549638"/>
    <lineage>
        <taxon>Bacteria</taxon>
        <taxon>Pseudomonadati</taxon>
        <taxon>Pseudomonadota</taxon>
        <taxon>Betaproteobacteria</taxon>
        <taxon>Burkholderiales</taxon>
        <taxon>Burkholderiaceae</taxon>
        <taxon>Quisquiliibacterium</taxon>
    </lineage>
</organism>
<proteinExistence type="predicted"/>
<name>A0A7W8HI65_9BURK</name>
<dbReference type="Proteomes" id="UP000532440">
    <property type="component" value="Unassembled WGS sequence"/>
</dbReference>
<reference evidence="2 3" key="1">
    <citation type="submission" date="2020-08" db="EMBL/GenBank/DDBJ databases">
        <title>Genomic Encyclopedia of Type Strains, Phase IV (KMG-IV): sequencing the most valuable type-strain genomes for metagenomic binning, comparative biology and taxonomic classification.</title>
        <authorList>
            <person name="Goeker M."/>
        </authorList>
    </citation>
    <scope>NUCLEOTIDE SEQUENCE [LARGE SCALE GENOMIC DNA]</scope>
    <source>
        <strain evidence="2 3">DSM 29781</strain>
    </source>
</reference>
<dbReference type="EMBL" id="JACHGB010000005">
    <property type="protein sequence ID" value="MBB5272507.1"/>
    <property type="molecule type" value="Genomic_DNA"/>
</dbReference>
<comment type="caution">
    <text evidence="2">The sequence shown here is derived from an EMBL/GenBank/DDBJ whole genome shotgun (WGS) entry which is preliminary data.</text>
</comment>
<accession>A0A7W8HI65</accession>
<dbReference type="Pfam" id="PF00156">
    <property type="entry name" value="Pribosyltran"/>
    <property type="match status" value="1"/>
</dbReference>
<dbReference type="AlphaFoldDB" id="A0A7W8HI65"/>
<evidence type="ECO:0000259" key="1">
    <source>
        <dbReference type="Pfam" id="PF00156"/>
    </source>
</evidence>
<dbReference type="Gene3D" id="3.30.1310.20">
    <property type="entry name" value="PRTase-like"/>
    <property type="match status" value="1"/>
</dbReference>
<keyword evidence="3" id="KW-1185">Reference proteome</keyword>
<evidence type="ECO:0000313" key="3">
    <source>
        <dbReference type="Proteomes" id="UP000532440"/>
    </source>
</evidence>
<dbReference type="RefSeq" id="WP_183968110.1">
    <property type="nucleotide sequence ID" value="NZ_BAABEW010000022.1"/>
</dbReference>
<protein>
    <submittedName>
        <fullName evidence="2">Putative phosphoribosyltransferase</fullName>
    </submittedName>
</protein>
<gene>
    <name evidence="2" type="ORF">HNQ70_002530</name>
</gene>
<dbReference type="InterPro" id="IPR029057">
    <property type="entry name" value="PRTase-like"/>
</dbReference>
<evidence type="ECO:0000313" key="2">
    <source>
        <dbReference type="EMBL" id="MBB5272507.1"/>
    </source>
</evidence>
<dbReference type="GO" id="GO:0016757">
    <property type="term" value="F:glycosyltransferase activity"/>
    <property type="evidence" value="ECO:0007669"/>
    <property type="project" value="UniProtKB-KW"/>
</dbReference>
<dbReference type="CDD" id="cd06223">
    <property type="entry name" value="PRTases_typeI"/>
    <property type="match status" value="1"/>
</dbReference>
<dbReference type="SUPFAM" id="SSF53271">
    <property type="entry name" value="PRTase-like"/>
    <property type="match status" value="1"/>
</dbReference>
<keyword evidence="2" id="KW-0328">Glycosyltransferase</keyword>